<keyword evidence="2" id="KW-1185">Reference proteome</keyword>
<name>A0ABP2UGE4_ACICA</name>
<reference evidence="1 2" key="1">
    <citation type="submission" date="2013-02" db="EMBL/GenBank/DDBJ databases">
        <title>The Genome Sequence of Acinetobacter calcoaceticus CIP 81.8.</title>
        <authorList>
            <consortium name="The Broad Institute Genome Sequencing Platform"/>
            <consortium name="The Broad Institute Genome Sequencing Center for Infectious Disease"/>
            <person name="Cerqueira G."/>
            <person name="Feldgarden M."/>
            <person name="Courvalin P."/>
            <person name="Perichon B."/>
            <person name="Grillot-Courvalin C."/>
            <person name="Clermont D."/>
            <person name="Rocha E."/>
            <person name="Yoon E.-J."/>
            <person name="Nemec A."/>
            <person name="Walker B."/>
            <person name="Young S.K."/>
            <person name="Zeng Q."/>
            <person name="Gargeya S."/>
            <person name="Fitzgerald M."/>
            <person name="Haas B."/>
            <person name="Abouelleil A."/>
            <person name="Alvarado L."/>
            <person name="Arachchi H.M."/>
            <person name="Berlin A.M."/>
            <person name="Chapman S.B."/>
            <person name="Dewar J."/>
            <person name="Goldberg J."/>
            <person name="Griggs A."/>
            <person name="Gujja S."/>
            <person name="Hansen M."/>
            <person name="Howarth C."/>
            <person name="Imamovic A."/>
            <person name="Larimer J."/>
            <person name="McCowan C."/>
            <person name="Murphy C."/>
            <person name="Neiman D."/>
            <person name="Pearson M."/>
            <person name="Priest M."/>
            <person name="Roberts A."/>
            <person name="Saif S."/>
            <person name="Shea T."/>
            <person name="Sisk P."/>
            <person name="Sykes S."/>
            <person name="Wortman J."/>
            <person name="Nusbaum C."/>
            <person name="Birren B."/>
        </authorList>
    </citation>
    <scope>NUCLEOTIDE SEQUENCE [LARGE SCALE GENOMIC DNA]</scope>
    <source>
        <strain evidence="1 2">CIP 81.8</strain>
    </source>
</reference>
<comment type="caution">
    <text evidence="1">The sequence shown here is derived from an EMBL/GenBank/DDBJ whole genome shotgun (WGS) entry which is preliminary data.</text>
</comment>
<evidence type="ECO:0000313" key="2">
    <source>
        <dbReference type="Proteomes" id="UP000013024"/>
    </source>
</evidence>
<dbReference type="EMBL" id="APQI01000004">
    <property type="protein sequence ID" value="ENV99509.1"/>
    <property type="molecule type" value="Genomic_DNA"/>
</dbReference>
<evidence type="ECO:0000313" key="1">
    <source>
        <dbReference type="EMBL" id="ENV99509.1"/>
    </source>
</evidence>
<proteinExistence type="predicted"/>
<protein>
    <submittedName>
        <fullName evidence="1">Uncharacterized protein</fullName>
    </submittedName>
</protein>
<dbReference type="Proteomes" id="UP000013024">
    <property type="component" value="Unassembled WGS sequence"/>
</dbReference>
<organism evidence="1 2">
    <name type="scientific">Acinetobacter calcoaceticus DSM 30006 = CIP 81.8</name>
    <dbReference type="NCBI Taxonomy" id="981331"/>
    <lineage>
        <taxon>Bacteria</taxon>
        <taxon>Pseudomonadati</taxon>
        <taxon>Pseudomonadota</taxon>
        <taxon>Gammaproteobacteria</taxon>
        <taxon>Moraxellales</taxon>
        <taxon>Moraxellaceae</taxon>
        <taxon>Acinetobacter</taxon>
        <taxon>Acinetobacter calcoaceticus/baumannii complex</taxon>
    </lineage>
</organism>
<gene>
    <name evidence="1" type="ORF">F936_02593</name>
</gene>
<sequence length="29" mass="3413">MISKKKVMIKVTDIKSKDIRDLLEPIKQN</sequence>
<accession>A0ABP2UGE4</accession>